<organism evidence="2 3">
    <name type="scientific">Komarekiella delphini-convector SJRDD-AB1</name>
    <dbReference type="NCBI Taxonomy" id="2593771"/>
    <lineage>
        <taxon>Bacteria</taxon>
        <taxon>Bacillati</taxon>
        <taxon>Cyanobacteriota</taxon>
        <taxon>Cyanophyceae</taxon>
        <taxon>Nostocales</taxon>
        <taxon>Nostocaceae</taxon>
        <taxon>Komarekiella</taxon>
        <taxon>Komarekiella delphini-convector</taxon>
    </lineage>
</organism>
<sequence>MNYQIPSSQANYYKAISPEQLNQVIEAIVDGRYSWACVLILRFVGYNPLHFIPQRTYSRLIKENSQVPPPSGANHQVQTTMNSTLSNPGRQASKVLGNNKLDYLETLDKKQRDRQDQDSNRPLYSDTKITELSSFRLHKLHNHN</sequence>
<accession>A0AA40SWP4</accession>
<comment type="caution">
    <text evidence="2">The sequence shown here is derived from an EMBL/GenBank/DDBJ whole genome shotgun (WGS) entry which is preliminary data.</text>
</comment>
<dbReference type="NCBIfam" id="NF037966">
    <property type="entry name" value="HetP_family"/>
    <property type="match status" value="1"/>
</dbReference>
<proteinExistence type="predicted"/>
<protein>
    <submittedName>
        <fullName evidence="2">Heterocyst formation protein HetP-like protein</fullName>
    </submittedName>
</protein>
<dbReference type="EMBL" id="VJXY01000010">
    <property type="protein sequence ID" value="MBD6616393.1"/>
    <property type="molecule type" value="Genomic_DNA"/>
</dbReference>
<name>A0AA40SWP4_9NOST</name>
<dbReference type="RefSeq" id="WP_191757638.1">
    <property type="nucleotide sequence ID" value="NZ_VJXY01000010.1"/>
</dbReference>
<evidence type="ECO:0000313" key="2">
    <source>
        <dbReference type="EMBL" id="MBD6616393.1"/>
    </source>
</evidence>
<evidence type="ECO:0000256" key="1">
    <source>
        <dbReference type="SAM" id="MobiDB-lite"/>
    </source>
</evidence>
<feature type="region of interest" description="Disordered" evidence="1">
    <location>
        <begin position="63"/>
        <end position="94"/>
    </location>
</feature>
<dbReference type="AlphaFoldDB" id="A0AA40SWP4"/>
<reference evidence="2" key="1">
    <citation type="submission" date="2019-07" db="EMBL/GenBank/DDBJ databases">
        <title>Toxilogical consequences of a new and cryptic species of cyanobacteria (Komarekiella delphini-convector) recovered from the epidermis of a bottlenose dolphin and 1500 ft. in the air.</title>
        <authorList>
            <person name="Brown A.O."/>
            <person name="Dvorak P."/>
            <person name="Villanueva C.D."/>
            <person name="Foss A.J."/>
            <person name="Garvey A.D."/>
            <person name="Gibson Q.A."/>
            <person name="Johansen J.R."/>
            <person name="Casamatta D.A."/>
        </authorList>
    </citation>
    <scope>NUCLEOTIDE SEQUENCE</scope>
    <source>
        <strain evidence="2">SJRDD-AB1</strain>
    </source>
</reference>
<feature type="compositionally biased region" description="Polar residues" evidence="1">
    <location>
        <begin position="73"/>
        <end position="90"/>
    </location>
</feature>
<dbReference type="InterPro" id="IPR049598">
    <property type="entry name" value="HetP-like"/>
</dbReference>
<evidence type="ECO:0000313" key="3">
    <source>
        <dbReference type="Proteomes" id="UP001165986"/>
    </source>
</evidence>
<gene>
    <name evidence="2" type="ORF">FNW02_11235</name>
</gene>
<keyword evidence="3" id="KW-1185">Reference proteome</keyword>
<dbReference type="Proteomes" id="UP001165986">
    <property type="component" value="Unassembled WGS sequence"/>
</dbReference>